<keyword evidence="3" id="KW-1185">Reference proteome</keyword>
<dbReference type="EMBL" id="BRPK01000015">
    <property type="protein sequence ID" value="GLB43826.1"/>
    <property type="molecule type" value="Genomic_DNA"/>
</dbReference>
<comment type="caution">
    <text evidence="2">The sequence shown here is derived from an EMBL/GenBank/DDBJ whole genome shotgun (WGS) entry which is preliminary data.</text>
</comment>
<organism evidence="2 3">
    <name type="scientific">Lyophyllum shimeji</name>
    <name type="common">Hon-shimeji</name>
    <name type="synonym">Tricholoma shimeji</name>
    <dbReference type="NCBI Taxonomy" id="47721"/>
    <lineage>
        <taxon>Eukaryota</taxon>
        <taxon>Fungi</taxon>
        <taxon>Dikarya</taxon>
        <taxon>Basidiomycota</taxon>
        <taxon>Agaricomycotina</taxon>
        <taxon>Agaricomycetes</taxon>
        <taxon>Agaricomycetidae</taxon>
        <taxon>Agaricales</taxon>
        <taxon>Tricholomatineae</taxon>
        <taxon>Lyophyllaceae</taxon>
        <taxon>Lyophyllum</taxon>
    </lineage>
</organism>
<proteinExistence type="predicted"/>
<keyword evidence="1" id="KW-0175">Coiled coil</keyword>
<dbReference type="AlphaFoldDB" id="A0A9P3UV62"/>
<evidence type="ECO:0000313" key="2">
    <source>
        <dbReference type="EMBL" id="GLB43826.1"/>
    </source>
</evidence>
<evidence type="ECO:0000256" key="1">
    <source>
        <dbReference type="SAM" id="Coils"/>
    </source>
</evidence>
<dbReference type="Proteomes" id="UP001063166">
    <property type="component" value="Unassembled WGS sequence"/>
</dbReference>
<name>A0A9P3UV62_LYOSH</name>
<gene>
    <name evidence="2" type="ORF">LshimejAT787_1500100</name>
</gene>
<sequence length="202" mass="22868">MLINKVNRHFSLDPALTANDMSYKYYPAALDTTADILTVGGNGLIVLARPTGAHANRVMQRFESLRGSTVQAQSNPQPSHSHSIDDLVTAVANLQEIVGQQQLKLGEQEAKLGEQEAKLVKKREDRKDEQRRLEAKLLDQRKELKKQAVELQDHKNLLAKEREQRSDMSTITQLTLKLIPLHLRVLLDLSRKEVLSVMQFNT</sequence>
<reference evidence="2" key="1">
    <citation type="submission" date="2022-07" db="EMBL/GenBank/DDBJ databases">
        <title>The genome of Lyophyllum shimeji provides insight into the initial evolution of ectomycorrhizal fungal genome.</title>
        <authorList>
            <person name="Kobayashi Y."/>
            <person name="Shibata T."/>
            <person name="Hirakawa H."/>
            <person name="Shigenobu S."/>
            <person name="Nishiyama T."/>
            <person name="Yamada A."/>
            <person name="Hasebe M."/>
            <person name="Kawaguchi M."/>
        </authorList>
    </citation>
    <scope>NUCLEOTIDE SEQUENCE</scope>
    <source>
        <strain evidence="2">AT787</strain>
    </source>
</reference>
<feature type="coiled-coil region" evidence="1">
    <location>
        <begin position="105"/>
        <end position="164"/>
    </location>
</feature>
<protein>
    <submittedName>
        <fullName evidence="2">Uncharacterized protein</fullName>
    </submittedName>
</protein>
<dbReference type="OrthoDB" id="3068595at2759"/>
<evidence type="ECO:0000313" key="3">
    <source>
        <dbReference type="Proteomes" id="UP001063166"/>
    </source>
</evidence>
<accession>A0A9P3UV62</accession>